<feature type="compositionally biased region" description="Polar residues" evidence="7">
    <location>
        <begin position="440"/>
        <end position="451"/>
    </location>
</feature>
<reference evidence="9 10" key="1">
    <citation type="journal article" date="2018" name="BMC Genomics">
        <title>Genomic evidence for intraspecific hybridization in a clonal and extremely halotolerant yeast.</title>
        <authorList>
            <person name="Gostincar C."/>
            <person name="Stajich J.E."/>
            <person name="Zupancic J."/>
            <person name="Zalar P."/>
            <person name="Gunde-Cimerman N."/>
        </authorList>
    </citation>
    <scope>NUCLEOTIDE SEQUENCE [LARGE SCALE GENOMIC DNA]</scope>
    <source>
        <strain evidence="9 10">EXF-2682</strain>
    </source>
</reference>
<keyword evidence="6" id="KW-0539">Nucleus</keyword>
<feature type="compositionally biased region" description="Basic and acidic residues" evidence="7">
    <location>
        <begin position="378"/>
        <end position="387"/>
    </location>
</feature>
<dbReference type="InterPro" id="IPR014898">
    <property type="entry name" value="Znf_C2H2_LYAR"/>
</dbReference>
<dbReference type="PANTHER" id="PTHR13100:SF10">
    <property type="entry name" value="CELL GROWTH-REGULATING NUCLEOLAR PROTEIN"/>
    <property type="match status" value="1"/>
</dbReference>
<feature type="compositionally biased region" description="Low complexity" evidence="7">
    <location>
        <begin position="452"/>
        <end position="463"/>
    </location>
</feature>
<feature type="compositionally biased region" description="Basic and acidic residues" evidence="7">
    <location>
        <begin position="236"/>
        <end position="251"/>
    </location>
</feature>
<feature type="compositionally biased region" description="Polar residues" evidence="7">
    <location>
        <begin position="207"/>
        <end position="219"/>
    </location>
</feature>
<proteinExistence type="predicted"/>
<dbReference type="VEuPathDB" id="FungiDB:BTJ68_08544"/>
<accession>A0A3M7D108</accession>
<evidence type="ECO:0000256" key="1">
    <source>
        <dbReference type="ARBA" id="ARBA00004123"/>
    </source>
</evidence>
<evidence type="ECO:0000256" key="2">
    <source>
        <dbReference type="ARBA" id="ARBA00022723"/>
    </source>
</evidence>
<dbReference type="Gene3D" id="3.30.1490.490">
    <property type="match status" value="1"/>
</dbReference>
<dbReference type="OrthoDB" id="21474at2759"/>
<dbReference type="EMBL" id="QWIP01000640">
    <property type="protein sequence ID" value="RMY57969.1"/>
    <property type="molecule type" value="Genomic_DNA"/>
</dbReference>
<evidence type="ECO:0000313" key="10">
    <source>
        <dbReference type="Proteomes" id="UP000269276"/>
    </source>
</evidence>
<dbReference type="AlphaFoldDB" id="A0A3M7D108"/>
<feature type="region of interest" description="Disordered" evidence="7">
    <location>
        <begin position="69"/>
        <end position="89"/>
    </location>
</feature>
<dbReference type="GO" id="GO:0008270">
    <property type="term" value="F:zinc ion binding"/>
    <property type="evidence" value="ECO:0007669"/>
    <property type="project" value="UniProtKB-KW"/>
</dbReference>
<name>A0A3M7D108_HORWE</name>
<evidence type="ECO:0000256" key="7">
    <source>
        <dbReference type="SAM" id="MobiDB-lite"/>
    </source>
</evidence>
<evidence type="ECO:0000313" key="9">
    <source>
        <dbReference type="EMBL" id="RMY57969.1"/>
    </source>
</evidence>
<comment type="subcellular location">
    <subcellularLocation>
        <location evidence="1">Nucleus</location>
    </subcellularLocation>
</comment>
<sequence length="550" mass="60979">MRSQQQGCGDVLTKKIETHIATQKLDSHRNQCYGASFTCLDCQTNFGYDTSYRAHTSCITEAQKFKYDRETNQKKRKSGMPGAFPDQHAQAMVPRNPYVEEVPEGADDSQAVAVVDVPPRAPTPPPAPEALPENVNVFDFLVSEETPKGSRKQVEAPNGARMIEEQRHYANGDSRYAQYSNGDGSQYSQYGFSYGHTPVQPGFQRYDSWNNMTDSQASQGALMPPPPPYVTPGPGSRREQKERSHKGEKSEKKRKRGHVEDLDLSSSSKRPASRGDDSMTDAPATHGSGGRVLHSGLTGGLSKLVTDPEFYDDRIDAGPTPISPLKRTKREKEKDRDSTKDDRRKSSYTSYSTATTTKSSKHPEYRENKHARRRSRSKDRSERDRESLTITKPSRTSTRHARSPSSSPEPHQHHRSSRTYGSSIRHRDDRPHHHHRPGSVQPSSSNQLVRPTSSTSGSAAAGNTKAALFLSFITKGPESERGCSVNKALKRYHREQTSQQLRITGGGSGVGGNGNGGGDEDAGELMDDKELWKSLRVRRNERGEVVLFAG</sequence>
<dbReference type="Proteomes" id="UP000269276">
    <property type="component" value="Unassembled WGS sequence"/>
</dbReference>
<gene>
    <name evidence="9" type="ORF">D0863_12426</name>
</gene>
<evidence type="ECO:0000256" key="4">
    <source>
        <dbReference type="ARBA" id="ARBA00022771"/>
    </source>
</evidence>
<feature type="domain" description="Zinc finger C2H2 LYAR-type" evidence="8">
    <location>
        <begin position="37"/>
        <end position="65"/>
    </location>
</feature>
<feature type="region of interest" description="Disordered" evidence="7">
    <location>
        <begin position="205"/>
        <end position="463"/>
    </location>
</feature>
<dbReference type="InterPro" id="IPR039999">
    <property type="entry name" value="LYAR"/>
</dbReference>
<dbReference type="InterPro" id="IPR036236">
    <property type="entry name" value="Znf_C2H2_sf"/>
</dbReference>
<dbReference type="GO" id="GO:0006364">
    <property type="term" value="P:rRNA processing"/>
    <property type="evidence" value="ECO:0007669"/>
    <property type="project" value="TreeGrafter"/>
</dbReference>
<keyword evidence="2" id="KW-0479">Metal-binding</keyword>
<dbReference type="SUPFAM" id="SSF57667">
    <property type="entry name" value="beta-beta-alpha zinc fingers"/>
    <property type="match status" value="1"/>
</dbReference>
<comment type="caution">
    <text evidence="9">The sequence shown here is derived from an EMBL/GenBank/DDBJ whole genome shotgun (WGS) entry which is preliminary data.</text>
</comment>
<feature type="compositionally biased region" description="Low complexity" evidence="7">
    <location>
        <begin position="347"/>
        <end position="358"/>
    </location>
</feature>
<protein>
    <recommendedName>
        <fullName evidence="8">Zinc finger C2H2 LYAR-type domain-containing protein</fullName>
    </recommendedName>
</protein>
<evidence type="ECO:0000256" key="3">
    <source>
        <dbReference type="ARBA" id="ARBA00022737"/>
    </source>
</evidence>
<feature type="compositionally biased region" description="Basic and acidic residues" evidence="7">
    <location>
        <begin position="330"/>
        <end position="345"/>
    </location>
</feature>
<keyword evidence="5" id="KW-0862">Zinc</keyword>
<dbReference type="PANTHER" id="PTHR13100">
    <property type="entry name" value="CELL GROWTH-REGULATING NUCLEOLAR PROTEIN LYAR"/>
    <property type="match status" value="1"/>
</dbReference>
<evidence type="ECO:0000259" key="8">
    <source>
        <dbReference type="Pfam" id="PF08790"/>
    </source>
</evidence>
<organism evidence="9 10">
    <name type="scientific">Hortaea werneckii</name>
    <name type="common">Black yeast</name>
    <name type="synonym">Cladosporium werneckii</name>
    <dbReference type="NCBI Taxonomy" id="91943"/>
    <lineage>
        <taxon>Eukaryota</taxon>
        <taxon>Fungi</taxon>
        <taxon>Dikarya</taxon>
        <taxon>Ascomycota</taxon>
        <taxon>Pezizomycotina</taxon>
        <taxon>Dothideomycetes</taxon>
        <taxon>Dothideomycetidae</taxon>
        <taxon>Mycosphaerellales</taxon>
        <taxon>Teratosphaeriaceae</taxon>
        <taxon>Hortaea</taxon>
    </lineage>
</organism>
<evidence type="ECO:0000256" key="5">
    <source>
        <dbReference type="ARBA" id="ARBA00022833"/>
    </source>
</evidence>
<keyword evidence="4" id="KW-0863">Zinc-finger</keyword>
<dbReference type="Pfam" id="PF08790">
    <property type="entry name" value="zf-LYAR"/>
    <property type="match status" value="1"/>
</dbReference>
<dbReference type="GO" id="GO:0003677">
    <property type="term" value="F:DNA binding"/>
    <property type="evidence" value="ECO:0007669"/>
    <property type="project" value="InterPro"/>
</dbReference>
<dbReference type="GO" id="GO:0000122">
    <property type="term" value="P:negative regulation of transcription by RNA polymerase II"/>
    <property type="evidence" value="ECO:0007669"/>
    <property type="project" value="TreeGrafter"/>
</dbReference>
<feature type="region of interest" description="Disordered" evidence="7">
    <location>
        <begin position="502"/>
        <end position="524"/>
    </location>
</feature>
<keyword evidence="3" id="KW-0677">Repeat</keyword>
<dbReference type="GO" id="GO:0005730">
    <property type="term" value="C:nucleolus"/>
    <property type="evidence" value="ECO:0007669"/>
    <property type="project" value="TreeGrafter"/>
</dbReference>
<feature type="compositionally biased region" description="Gly residues" evidence="7">
    <location>
        <begin position="504"/>
        <end position="517"/>
    </location>
</feature>
<evidence type="ECO:0000256" key="6">
    <source>
        <dbReference type="ARBA" id="ARBA00023242"/>
    </source>
</evidence>